<gene>
    <name evidence="2" type="ORF">ATC1_13693</name>
</gene>
<feature type="signal peptide" evidence="1">
    <location>
        <begin position="1"/>
        <end position="24"/>
    </location>
</feature>
<accession>A0A0S7BK96</accession>
<protein>
    <submittedName>
        <fullName evidence="2">Uncharacterized protein</fullName>
    </submittedName>
</protein>
<organism evidence="2">
    <name type="scientific">Flexilinea flocculi</name>
    <dbReference type="NCBI Taxonomy" id="1678840"/>
    <lineage>
        <taxon>Bacteria</taxon>
        <taxon>Bacillati</taxon>
        <taxon>Chloroflexota</taxon>
        <taxon>Anaerolineae</taxon>
        <taxon>Anaerolineales</taxon>
        <taxon>Anaerolineaceae</taxon>
        <taxon>Flexilinea</taxon>
    </lineage>
</organism>
<dbReference type="Proteomes" id="UP000053370">
    <property type="component" value="Unassembled WGS sequence"/>
</dbReference>
<sequence>MKMRTEHKILLLFCLFFLLLPNMAAGAQSPIPPDRAQQVLNLLAIESQNLLDFASRIASGDGSAFETVQKQFSVSIENFSYLMGDFHPELTDAFWEIYNNFLPDAGSANETALRCQQLRQTVYQYMSAVDGILNPPQSISTYTECIEAGYYAADGTCFIGGNLVYDENGYITGLYNADCFDELNYYQGSCWYCEYGNNMNGCNDRP</sequence>
<evidence type="ECO:0000256" key="1">
    <source>
        <dbReference type="SAM" id="SignalP"/>
    </source>
</evidence>
<feature type="chain" id="PRO_5006632992" evidence="1">
    <location>
        <begin position="25"/>
        <end position="206"/>
    </location>
</feature>
<dbReference type="OrthoDB" id="9854753at2"/>
<name>A0A0S7BK96_9CHLR</name>
<dbReference type="RefSeq" id="WP_062280451.1">
    <property type="nucleotide sequence ID" value="NZ_DF968181.1"/>
</dbReference>
<reference evidence="2" key="1">
    <citation type="journal article" date="2015" name="Genome Announc.">
        <title>Draft Genome Sequence of Anaerolineae Strain TC1, a Novel Isolate from a Methanogenic Wastewater Treatment System.</title>
        <authorList>
            <person name="Matsuura N."/>
            <person name="Tourlousse D.M."/>
            <person name="Sun L."/>
            <person name="Toyonaga M."/>
            <person name="Kuroda K."/>
            <person name="Ohashi A."/>
            <person name="Cruz R."/>
            <person name="Yamaguchi T."/>
            <person name="Sekiguchi Y."/>
        </authorList>
    </citation>
    <scope>NUCLEOTIDE SEQUENCE [LARGE SCALE GENOMIC DNA]</scope>
    <source>
        <strain evidence="2">TC1</strain>
    </source>
</reference>
<keyword evidence="3" id="KW-1185">Reference proteome</keyword>
<proteinExistence type="predicted"/>
<keyword evidence="1" id="KW-0732">Signal</keyword>
<evidence type="ECO:0000313" key="3">
    <source>
        <dbReference type="Proteomes" id="UP000053370"/>
    </source>
</evidence>
<dbReference type="AlphaFoldDB" id="A0A0S7BK96"/>
<evidence type="ECO:0000313" key="2">
    <source>
        <dbReference type="EMBL" id="GAP40714.1"/>
    </source>
</evidence>
<dbReference type="EMBL" id="DF968181">
    <property type="protein sequence ID" value="GAP40714.1"/>
    <property type="molecule type" value="Genomic_DNA"/>
</dbReference>